<dbReference type="KEGG" id="asem:NNL22_02770"/>
<gene>
    <name evidence="1" type="ORF">NNL22_02770</name>
</gene>
<organism evidence="1 2">
    <name type="scientific">Alkalimarinus sediminis</name>
    <dbReference type="NCBI Taxonomy" id="1632866"/>
    <lineage>
        <taxon>Bacteria</taxon>
        <taxon>Pseudomonadati</taxon>
        <taxon>Pseudomonadota</taxon>
        <taxon>Gammaproteobacteria</taxon>
        <taxon>Alteromonadales</taxon>
        <taxon>Alteromonadaceae</taxon>
        <taxon>Alkalimarinus</taxon>
    </lineage>
</organism>
<dbReference type="Gene3D" id="3.40.190.170">
    <property type="entry name" value="Bacterial extracellular solute-binding protein, family 7"/>
    <property type="match status" value="1"/>
</dbReference>
<evidence type="ECO:0000313" key="1">
    <source>
        <dbReference type="EMBL" id="UZW75537.1"/>
    </source>
</evidence>
<accession>A0A9E8HLH4</accession>
<reference evidence="1" key="1">
    <citation type="submission" date="2022-07" db="EMBL/GenBank/DDBJ databases">
        <title>Alkalimarinus sp. nov., isolated from gut of a Alitta virens.</title>
        <authorList>
            <person name="Yang A.I."/>
            <person name="Shin N.-R."/>
        </authorList>
    </citation>
    <scope>NUCLEOTIDE SEQUENCE</scope>
    <source>
        <strain evidence="1">FA028</strain>
    </source>
</reference>
<dbReference type="InterPro" id="IPR038404">
    <property type="entry name" value="TRAP_DctP_sf"/>
</dbReference>
<dbReference type="EMBL" id="CP101527">
    <property type="protein sequence ID" value="UZW75537.1"/>
    <property type="molecule type" value="Genomic_DNA"/>
</dbReference>
<dbReference type="Pfam" id="PF19582">
    <property type="entry name" value="AdeT1_2"/>
    <property type="match status" value="1"/>
</dbReference>
<dbReference type="Proteomes" id="UP001164472">
    <property type="component" value="Chromosome"/>
</dbReference>
<name>A0A9E8HLH4_9ALTE</name>
<dbReference type="InterPro" id="IPR045758">
    <property type="entry name" value="AdeT1/2"/>
</dbReference>
<sequence length="304" mass="33283">MWDPVGKSGPVSALINSLSPKAISWGVNLKLEIYTDEKVAANDFKAGVCDAVVTTDISARDFNLFTSTFSAVGAIQGEQELRTLLSTVSSPKAAKLMRQGEYEVGGILPIGSVYIYVNDKNISRVEKLQGRKMAVVANDPVVTTMVRRIGGSAVPSSLANLAGQFNSGGVDIIFAPAVAYNIMELYKGLNQGGGIVKYPLLNTSLQIILRHDAFPEDFGQKMREYSLSQVDSMLKLVDDAESEIPADHWITISEDVKTDYDAFMRKSRLALKDEGYNQPLALTVMRKVRCKYSPTNTECVLKQE</sequence>
<dbReference type="RefSeq" id="WP_251810639.1">
    <property type="nucleotide sequence ID" value="NZ_CP101527.1"/>
</dbReference>
<keyword evidence="2" id="KW-1185">Reference proteome</keyword>
<protein>
    <submittedName>
        <fullName evidence="1">DUF6091 family protein</fullName>
    </submittedName>
</protein>
<proteinExistence type="predicted"/>
<evidence type="ECO:0000313" key="2">
    <source>
        <dbReference type="Proteomes" id="UP001164472"/>
    </source>
</evidence>
<dbReference type="AlphaFoldDB" id="A0A9E8HLH4"/>